<feature type="region of interest" description="Disordered" evidence="4">
    <location>
        <begin position="597"/>
        <end position="620"/>
    </location>
</feature>
<feature type="region of interest" description="Disordered" evidence="4">
    <location>
        <begin position="47"/>
        <end position="93"/>
    </location>
</feature>
<evidence type="ECO:0000256" key="2">
    <source>
        <dbReference type="PROSITE-ProRule" id="PRU00708"/>
    </source>
</evidence>
<protein>
    <recommendedName>
        <fullName evidence="7">Pentatricopeptide repeat-containing protein</fullName>
    </recommendedName>
</protein>
<feature type="repeat" description="PPR" evidence="2">
    <location>
        <begin position="242"/>
        <end position="272"/>
    </location>
</feature>
<feature type="repeat" description="PPR" evidence="2">
    <location>
        <begin position="461"/>
        <end position="491"/>
    </location>
</feature>
<feature type="repeat" description="PPR" evidence="2">
    <location>
        <begin position="207"/>
        <end position="241"/>
    </location>
</feature>
<evidence type="ECO:0000256" key="4">
    <source>
        <dbReference type="SAM" id="MobiDB-lite"/>
    </source>
</evidence>
<dbReference type="FunFam" id="1.25.40.10:FF:000922">
    <property type="entry name" value="Pentatricopeptide repeat-containing protein"/>
    <property type="match status" value="1"/>
</dbReference>
<evidence type="ECO:0000313" key="6">
    <source>
        <dbReference type="Proteomes" id="UP001177140"/>
    </source>
</evidence>
<feature type="repeat" description="PPR" evidence="2">
    <location>
        <begin position="391"/>
        <end position="425"/>
    </location>
</feature>
<dbReference type="PROSITE" id="PS51375">
    <property type="entry name" value="PPR"/>
    <property type="match status" value="8"/>
</dbReference>
<dbReference type="PANTHER" id="PTHR47937">
    <property type="entry name" value="PLASTID TRANSCRIPTIONALLY ACTIVE CHROMOSOME 2-LIKE PROTEIN"/>
    <property type="match status" value="1"/>
</dbReference>
<proteinExistence type="predicted"/>
<dbReference type="AlphaFoldDB" id="A0AA41VTD6"/>
<evidence type="ECO:0000313" key="5">
    <source>
        <dbReference type="EMBL" id="MCL7047154.1"/>
    </source>
</evidence>
<keyword evidence="1" id="KW-0677">Repeat</keyword>
<feature type="repeat" description="PPR" evidence="2">
    <location>
        <begin position="426"/>
        <end position="460"/>
    </location>
</feature>
<feature type="repeat" description="PPR" evidence="2">
    <location>
        <begin position="356"/>
        <end position="390"/>
    </location>
</feature>
<dbReference type="InterPro" id="IPR002885">
    <property type="entry name" value="PPR_rpt"/>
</dbReference>
<evidence type="ECO:0000256" key="3">
    <source>
        <dbReference type="SAM" id="Coils"/>
    </source>
</evidence>
<gene>
    <name evidence="5" type="ORF">MKW94_018623</name>
</gene>
<dbReference type="Pfam" id="PF01535">
    <property type="entry name" value="PPR"/>
    <property type="match status" value="2"/>
</dbReference>
<organism evidence="5 6">
    <name type="scientific">Papaver nudicaule</name>
    <name type="common">Iceland poppy</name>
    <dbReference type="NCBI Taxonomy" id="74823"/>
    <lineage>
        <taxon>Eukaryota</taxon>
        <taxon>Viridiplantae</taxon>
        <taxon>Streptophyta</taxon>
        <taxon>Embryophyta</taxon>
        <taxon>Tracheophyta</taxon>
        <taxon>Spermatophyta</taxon>
        <taxon>Magnoliopsida</taxon>
        <taxon>Ranunculales</taxon>
        <taxon>Papaveraceae</taxon>
        <taxon>Papaveroideae</taxon>
        <taxon>Papaver</taxon>
    </lineage>
</organism>
<dbReference type="InterPro" id="IPR019734">
    <property type="entry name" value="TPR_rpt"/>
</dbReference>
<dbReference type="InterPro" id="IPR052308">
    <property type="entry name" value="PPR_domain-containing"/>
</dbReference>
<dbReference type="SMART" id="SM00028">
    <property type="entry name" value="TPR"/>
    <property type="match status" value="3"/>
</dbReference>
<feature type="repeat" description="PPR" evidence="2">
    <location>
        <begin position="316"/>
        <end position="350"/>
    </location>
</feature>
<evidence type="ECO:0008006" key="7">
    <source>
        <dbReference type="Google" id="ProtNLM"/>
    </source>
</evidence>
<sequence length="665" mass="74007">MALSKPFFFSHLKTLASKPHQFRLQPQYYPPYFLSLRLLSFATPEDAAAERRRRKRRLRMEPPSNSLRPSQQPQRRPITPISNPNPNAPKLPEHVSVLTGNRLALHNKILKLIRENDLEEASLYTRHSIYSNCRPTVFTCNTVMAALIRQSKYADFLTLHRFITQAGVVPNVVTYNLLINAYCDCRKTDTALEHYRQLINNAPFSPSPTTYRILVKGLVDNGKLEQALPLRDAMIEKGLKPDPAVYNYLMSGLVKNGDSDGALGLFEELKSKIGGTVSDGIVYGNLMKTYFLKGMEKEAMDCYQEAVGENSSIRMSAVAYNSVLDALNKNGKYDEAMELFDKVCCEHNPPMKITVNLGTFNVMVDGFCAQKKFKDAIEVFRSMGDKRCNPDTVSFNNLIEQLCGDSMVAEAEELYNEMGERGIKPDEVTYVLLMDACFSENRADDANGYFGKMLGSELRPNLVVFNKVIDGLIEAGKIDEAKLCFDQMVERFNPDVSCFESMLKTLCEAGKLDEVLKTIDGMLSDESVGLSSEMKEYVSDELRKEGREEELVQLIEEKEREKEEKERQKAEALAKEAEEKAAAANAASARSKFSLNDYLGSSETVSGDGDEEGKEEVAAAEVVEEVTAAEAEALAAEVIEDPIGGGNLADESKTGDEGSVEQVVA</sequence>
<reference evidence="5" key="1">
    <citation type="submission" date="2022-03" db="EMBL/GenBank/DDBJ databases">
        <title>A functionally conserved STORR gene fusion in Papaver species that diverged 16.8 million years ago.</title>
        <authorList>
            <person name="Catania T."/>
        </authorList>
    </citation>
    <scope>NUCLEOTIDE SEQUENCE</scope>
    <source>
        <strain evidence="5">S-191538</strain>
    </source>
</reference>
<feature type="compositionally biased region" description="Polar residues" evidence="4">
    <location>
        <begin position="63"/>
        <end position="85"/>
    </location>
</feature>
<comment type="caution">
    <text evidence="5">The sequence shown here is derived from an EMBL/GenBank/DDBJ whole genome shotgun (WGS) entry which is preliminary data.</text>
</comment>
<dbReference type="Pfam" id="PF12854">
    <property type="entry name" value="PPR_1"/>
    <property type="match status" value="1"/>
</dbReference>
<dbReference type="Pfam" id="PF13041">
    <property type="entry name" value="PPR_2"/>
    <property type="match status" value="3"/>
</dbReference>
<dbReference type="EMBL" id="JAJJMA010289977">
    <property type="protein sequence ID" value="MCL7047154.1"/>
    <property type="molecule type" value="Genomic_DNA"/>
</dbReference>
<name>A0AA41VTD6_PAPNU</name>
<dbReference type="GO" id="GO:0048316">
    <property type="term" value="P:seed development"/>
    <property type="evidence" value="ECO:0007669"/>
    <property type="project" value="UniProtKB-ARBA"/>
</dbReference>
<accession>A0AA41VTD6</accession>
<feature type="repeat" description="PPR" evidence="2">
    <location>
        <begin position="171"/>
        <end position="201"/>
    </location>
</feature>
<dbReference type="InterPro" id="IPR011990">
    <property type="entry name" value="TPR-like_helical_dom_sf"/>
</dbReference>
<dbReference type="SUPFAM" id="SSF81901">
    <property type="entry name" value="HCP-like"/>
    <property type="match status" value="1"/>
</dbReference>
<dbReference type="Gene3D" id="1.25.40.10">
    <property type="entry name" value="Tetratricopeptide repeat domain"/>
    <property type="match status" value="4"/>
</dbReference>
<dbReference type="PANTHER" id="PTHR47937:SF5">
    <property type="entry name" value="PENTATRICOPEPTIDE REPEAT-CONTAINING PROTEIN"/>
    <property type="match status" value="1"/>
</dbReference>
<dbReference type="Proteomes" id="UP001177140">
    <property type="component" value="Unassembled WGS sequence"/>
</dbReference>
<feature type="coiled-coil region" evidence="3">
    <location>
        <begin position="544"/>
        <end position="587"/>
    </location>
</feature>
<keyword evidence="3" id="KW-0175">Coiled coil</keyword>
<evidence type="ECO:0000256" key="1">
    <source>
        <dbReference type="ARBA" id="ARBA00022737"/>
    </source>
</evidence>
<feature type="region of interest" description="Disordered" evidence="4">
    <location>
        <begin position="633"/>
        <end position="665"/>
    </location>
</feature>
<dbReference type="NCBIfam" id="TIGR00756">
    <property type="entry name" value="PPR"/>
    <property type="match status" value="7"/>
</dbReference>
<keyword evidence="6" id="KW-1185">Reference proteome</keyword>